<feature type="domain" description="Rhodanese" evidence="2">
    <location>
        <begin position="14"/>
        <end position="135"/>
    </location>
</feature>
<dbReference type="Gene3D" id="3.40.250.10">
    <property type="entry name" value="Rhodanese-like domain"/>
    <property type="match status" value="1"/>
</dbReference>
<dbReference type="SUPFAM" id="SSF52821">
    <property type="entry name" value="Rhodanese/Cell cycle control phosphatase"/>
    <property type="match status" value="1"/>
</dbReference>
<dbReference type="PROSITE" id="PS50206">
    <property type="entry name" value="RHODANESE_3"/>
    <property type="match status" value="1"/>
</dbReference>
<dbReference type="PANTHER" id="PTHR30401:SF0">
    <property type="entry name" value="TRNA 2-SELENOURIDINE SYNTHASE"/>
    <property type="match status" value="1"/>
</dbReference>
<accession>A0A1W2H2N4</accession>
<keyword evidence="4" id="KW-1185">Reference proteome</keyword>
<dbReference type="GO" id="GO:0043828">
    <property type="term" value="F:tRNA 2-selenouridine synthase activity"/>
    <property type="evidence" value="ECO:0007669"/>
    <property type="project" value="InterPro"/>
</dbReference>
<dbReference type="Proteomes" id="UP000192333">
    <property type="component" value="Chromosome I"/>
</dbReference>
<keyword evidence="1" id="KW-0711">Selenium</keyword>
<reference evidence="4" key="1">
    <citation type="submission" date="2017-04" db="EMBL/GenBank/DDBJ databases">
        <authorList>
            <person name="Varghese N."/>
            <person name="Submissions S."/>
        </authorList>
    </citation>
    <scope>NUCLEOTIDE SEQUENCE [LARGE SCALE GENOMIC DNA]</scope>
    <source>
        <strain evidence="4">DSM 16537</strain>
    </source>
</reference>
<dbReference type="NCBIfam" id="NF008750">
    <property type="entry name" value="PRK11784.1-2"/>
    <property type="match status" value="1"/>
</dbReference>
<dbReference type="GO" id="GO:0002098">
    <property type="term" value="P:tRNA wobble uridine modification"/>
    <property type="evidence" value="ECO:0007669"/>
    <property type="project" value="InterPro"/>
</dbReference>
<protein>
    <submittedName>
        <fullName evidence="3">tRNA 2-selenouridine synthase</fullName>
    </submittedName>
</protein>
<dbReference type="InterPro" id="IPR001307">
    <property type="entry name" value="Thiosulphate_STrfase_CS"/>
</dbReference>
<organism evidence="3 4">
    <name type="scientific">Aquiflexum balticum DSM 16537</name>
    <dbReference type="NCBI Taxonomy" id="758820"/>
    <lineage>
        <taxon>Bacteria</taxon>
        <taxon>Pseudomonadati</taxon>
        <taxon>Bacteroidota</taxon>
        <taxon>Cytophagia</taxon>
        <taxon>Cytophagales</taxon>
        <taxon>Cyclobacteriaceae</taxon>
        <taxon>Aquiflexum</taxon>
    </lineage>
</organism>
<dbReference type="EMBL" id="LT838813">
    <property type="protein sequence ID" value="SMD43129.1"/>
    <property type="molecule type" value="Genomic_DNA"/>
</dbReference>
<dbReference type="NCBIfam" id="TIGR03167">
    <property type="entry name" value="tRNA_sel_U_synt"/>
    <property type="match status" value="1"/>
</dbReference>
<proteinExistence type="predicted"/>
<dbReference type="InterPro" id="IPR058840">
    <property type="entry name" value="AAA_SelU"/>
</dbReference>
<dbReference type="STRING" id="758820.SAMN00777080_1710"/>
<dbReference type="InterPro" id="IPR017582">
    <property type="entry name" value="SelU"/>
</dbReference>
<evidence type="ECO:0000256" key="1">
    <source>
        <dbReference type="ARBA" id="ARBA00023266"/>
    </source>
</evidence>
<dbReference type="SMART" id="SM00450">
    <property type="entry name" value="RHOD"/>
    <property type="match status" value="1"/>
</dbReference>
<evidence type="ECO:0000313" key="3">
    <source>
        <dbReference type="EMBL" id="SMD43129.1"/>
    </source>
</evidence>
<dbReference type="PANTHER" id="PTHR30401">
    <property type="entry name" value="TRNA 2-SELENOURIDINE SYNTHASE"/>
    <property type="match status" value="1"/>
</dbReference>
<dbReference type="InterPro" id="IPR036873">
    <property type="entry name" value="Rhodanese-like_dom_sf"/>
</dbReference>
<dbReference type="Pfam" id="PF26341">
    <property type="entry name" value="AAA_SelU"/>
    <property type="match status" value="1"/>
</dbReference>
<dbReference type="OrthoDB" id="9808735at2"/>
<dbReference type="GO" id="GO:0004792">
    <property type="term" value="F:thiosulfate-cyanide sulfurtransferase activity"/>
    <property type="evidence" value="ECO:0007669"/>
    <property type="project" value="InterPro"/>
</dbReference>
<name>A0A1W2H2N4_9BACT</name>
<evidence type="ECO:0000313" key="4">
    <source>
        <dbReference type="Proteomes" id="UP000192333"/>
    </source>
</evidence>
<dbReference type="Pfam" id="PF00581">
    <property type="entry name" value="Rhodanese"/>
    <property type="match status" value="1"/>
</dbReference>
<dbReference type="AlphaFoldDB" id="A0A1W2H2N4"/>
<gene>
    <name evidence="3" type="ORF">SAMN00777080_1710</name>
</gene>
<dbReference type="RefSeq" id="WP_084119869.1">
    <property type="nucleotide sequence ID" value="NZ_LT838813.1"/>
</dbReference>
<dbReference type="InterPro" id="IPR001763">
    <property type="entry name" value="Rhodanese-like_dom"/>
</dbReference>
<dbReference type="PROSITE" id="PS00380">
    <property type="entry name" value="RHODANESE_1"/>
    <property type="match status" value="1"/>
</dbReference>
<evidence type="ECO:0000259" key="2">
    <source>
        <dbReference type="PROSITE" id="PS50206"/>
    </source>
</evidence>
<sequence length="348" mass="40570">MKEILVDIESFLELRESIPVLDVRSEAEFFQSHIPGAINLAILNNEERKRVGIVYKNEGSYQAMIKGFELVGPRFHLIIKEAIRLFTEKKVLIYCWRGGMRSEIMSWILGMAGFEIFRLKGGYKVYRKLTYEVVRQKRDYLVLGGKTGVGKTDLLHHLKKLGENTIDLEDLARHKGSSFGGIGKDPQPSIEQFENMLAEEFFRISDSKEIWIENESRRIGKVILAKELYEHIIKAPLIEIRKTKQERIQNIKKEYAHLPVEDLKNAVKRLQKKLGSLRTAEAIEAIESRQHDLWIDNLLQYYDRAYDYDLEENPRDLALNLDLSNIDFKESCLKLISLKKSIKWKTEK</sequence>